<dbReference type="Gene3D" id="1.10.20.10">
    <property type="entry name" value="Histone, subunit A"/>
    <property type="match status" value="1"/>
</dbReference>
<evidence type="ECO:0000313" key="7">
    <source>
        <dbReference type="EMBL" id="KAF9477471.1"/>
    </source>
</evidence>
<comment type="subcellular location">
    <subcellularLocation>
        <location evidence="1">Nucleus</location>
    </subcellularLocation>
</comment>
<dbReference type="InterPro" id="IPR006565">
    <property type="entry name" value="BTP"/>
</dbReference>
<evidence type="ECO:0000256" key="2">
    <source>
        <dbReference type="ARBA" id="ARBA00023015"/>
    </source>
</evidence>
<feature type="region of interest" description="Disordered" evidence="5">
    <location>
        <begin position="182"/>
        <end position="280"/>
    </location>
</feature>
<keyword evidence="3" id="KW-0804">Transcription</keyword>
<feature type="domain" description="Bromodomain associated" evidence="6">
    <location>
        <begin position="2"/>
        <end position="78"/>
    </location>
</feature>
<keyword evidence="8" id="KW-1185">Reference proteome</keyword>
<dbReference type="EMBL" id="MU155260">
    <property type="protein sequence ID" value="KAF9477471.1"/>
    <property type="molecule type" value="Genomic_DNA"/>
</dbReference>
<feature type="compositionally biased region" description="Pro residues" evidence="5">
    <location>
        <begin position="255"/>
        <end position="265"/>
    </location>
</feature>
<comment type="caution">
    <text evidence="7">The sequence shown here is derived from an EMBL/GenBank/DDBJ whole genome shotgun (WGS) entry which is preliminary data.</text>
</comment>
<feature type="region of interest" description="Disordered" evidence="5">
    <location>
        <begin position="412"/>
        <end position="433"/>
    </location>
</feature>
<dbReference type="Pfam" id="PF07524">
    <property type="entry name" value="Bromo_TP"/>
    <property type="match status" value="1"/>
</dbReference>
<dbReference type="AlphaFoldDB" id="A0A9P6CRV3"/>
<keyword evidence="2" id="KW-0805">Transcription regulation</keyword>
<name>A0A9P6CRV3_9AGAR</name>
<feature type="region of interest" description="Disordered" evidence="5">
    <location>
        <begin position="509"/>
        <end position="532"/>
    </location>
</feature>
<evidence type="ECO:0000256" key="4">
    <source>
        <dbReference type="ARBA" id="ARBA00023242"/>
    </source>
</evidence>
<reference evidence="7" key="1">
    <citation type="submission" date="2020-11" db="EMBL/GenBank/DDBJ databases">
        <authorList>
            <consortium name="DOE Joint Genome Institute"/>
            <person name="Ahrendt S."/>
            <person name="Riley R."/>
            <person name="Andreopoulos W."/>
            <person name="Labutti K."/>
            <person name="Pangilinan J."/>
            <person name="Ruiz-Duenas F.J."/>
            <person name="Barrasa J.M."/>
            <person name="Sanchez-Garcia M."/>
            <person name="Camarero S."/>
            <person name="Miyauchi S."/>
            <person name="Serrano A."/>
            <person name="Linde D."/>
            <person name="Babiker R."/>
            <person name="Drula E."/>
            <person name="Ayuso-Fernandez I."/>
            <person name="Pacheco R."/>
            <person name="Padilla G."/>
            <person name="Ferreira P."/>
            <person name="Barriuso J."/>
            <person name="Kellner H."/>
            <person name="Castanera R."/>
            <person name="Alfaro M."/>
            <person name="Ramirez L."/>
            <person name="Pisabarro A.G."/>
            <person name="Kuo A."/>
            <person name="Tritt A."/>
            <person name="Lipzen A."/>
            <person name="He G."/>
            <person name="Yan M."/>
            <person name="Ng V."/>
            <person name="Cullen D."/>
            <person name="Martin F."/>
            <person name="Rosso M.-N."/>
            <person name="Henrissat B."/>
            <person name="Hibbett D."/>
            <person name="Martinez A.T."/>
            <person name="Grigoriev I.V."/>
        </authorList>
    </citation>
    <scope>NUCLEOTIDE SEQUENCE</scope>
    <source>
        <strain evidence="7">CIRM-BRFM 674</strain>
    </source>
</reference>
<proteinExistence type="predicted"/>
<dbReference type="SUPFAM" id="SSF47113">
    <property type="entry name" value="Histone-fold"/>
    <property type="match status" value="1"/>
</dbReference>
<evidence type="ECO:0000256" key="5">
    <source>
        <dbReference type="SAM" id="MobiDB-lite"/>
    </source>
</evidence>
<feature type="region of interest" description="Disordered" evidence="5">
    <location>
        <begin position="129"/>
        <end position="166"/>
    </location>
</feature>
<gene>
    <name evidence="7" type="ORF">BDN70DRAFT_881178</name>
</gene>
<keyword evidence="4" id="KW-0539">Nucleus</keyword>
<dbReference type="GO" id="GO:0005634">
    <property type="term" value="C:nucleus"/>
    <property type="evidence" value="ECO:0007669"/>
    <property type="project" value="UniProtKB-SubCell"/>
</dbReference>
<organism evidence="7 8">
    <name type="scientific">Pholiota conissans</name>
    <dbReference type="NCBI Taxonomy" id="109636"/>
    <lineage>
        <taxon>Eukaryota</taxon>
        <taxon>Fungi</taxon>
        <taxon>Dikarya</taxon>
        <taxon>Basidiomycota</taxon>
        <taxon>Agaricomycotina</taxon>
        <taxon>Agaricomycetes</taxon>
        <taxon>Agaricomycetidae</taxon>
        <taxon>Agaricales</taxon>
        <taxon>Agaricineae</taxon>
        <taxon>Strophariaceae</taxon>
        <taxon>Pholiota</taxon>
    </lineage>
</organism>
<evidence type="ECO:0000256" key="1">
    <source>
        <dbReference type="ARBA" id="ARBA00004123"/>
    </source>
</evidence>
<evidence type="ECO:0000313" key="8">
    <source>
        <dbReference type="Proteomes" id="UP000807469"/>
    </source>
</evidence>
<sequence>MDSGSNKLLESATQRTLHAHAFSRSSSQASAVLTDLLSRYLTLLTSTCAKYAQHAGRTGLTVRDAIGALDELGVSLDELSEYCSTEGKELNRYALYSARRVEDLHEFKSQLAEGLRQDHDDAISLEYTRVPSPFLEQDESEEEMESGEEGEDIDQEDLPRNITHDFDDSRFDIQNSMDMDVDATSSSQIDELMRKRPPPRPTTPPLPLSPISNPSSPQRKRPRTSNWDPPEYIPAFLPPFPTVSDDVPTSASDVPPTPQITPPTMPRSSHLPEANPDKAPVTLSQSLTTAAASDILVQVPYSQSTLASVPEWHLPSALPPPSSTSLVRQPQLPTPQVDPSLYTAYHYILTHPPPTELPPLNPSRHKVAMALIKQAQASPRWTPADTLFGSVGPCAPRVATIQPSYPVAITDVGKDGADKDTKLPPAASRPVSGSERIAPFVSQQTSRIPELARHILPPTILTRTSRLSHPPVLHRGTKPLLYGSGIAAPWNANAVTTGPDGPILPTPVTSKPKDGPTANGNAAANGIGGKDTTAKPVLPDARLFATWDYEAKDFRIPLNSAIKARARMGSVQGAGSGVISLGGTVGRSNKSFKERI</sequence>
<dbReference type="CDD" id="cd00076">
    <property type="entry name" value="HFD_SF"/>
    <property type="match status" value="1"/>
</dbReference>
<evidence type="ECO:0000256" key="3">
    <source>
        <dbReference type="ARBA" id="ARBA00023163"/>
    </source>
</evidence>
<feature type="compositionally biased region" description="Basic and acidic residues" evidence="5">
    <location>
        <begin position="157"/>
        <end position="166"/>
    </location>
</feature>
<feature type="compositionally biased region" description="Pro residues" evidence="5">
    <location>
        <begin position="199"/>
        <end position="208"/>
    </location>
</feature>
<feature type="compositionally biased region" description="Acidic residues" evidence="5">
    <location>
        <begin position="136"/>
        <end position="156"/>
    </location>
</feature>
<dbReference type="SMART" id="SM00576">
    <property type="entry name" value="BTP"/>
    <property type="match status" value="1"/>
</dbReference>
<accession>A0A9P6CRV3</accession>
<protein>
    <recommendedName>
        <fullName evidence="6">Bromodomain associated domain-containing protein</fullName>
    </recommendedName>
</protein>
<dbReference type="Proteomes" id="UP000807469">
    <property type="component" value="Unassembled WGS sequence"/>
</dbReference>
<dbReference type="GO" id="GO:0046982">
    <property type="term" value="F:protein heterodimerization activity"/>
    <property type="evidence" value="ECO:0007669"/>
    <property type="project" value="InterPro"/>
</dbReference>
<dbReference type="OrthoDB" id="436852at2759"/>
<feature type="compositionally biased region" description="Basic and acidic residues" evidence="5">
    <location>
        <begin position="412"/>
        <end position="422"/>
    </location>
</feature>
<dbReference type="InterPro" id="IPR009072">
    <property type="entry name" value="Histone-fold"/>
</dbReference>
<evidence type="ECO:0000259" key="6">
    <source>
        <dbReference type="SMART" id="SM00576"/>
    </source>
</evidence>